<reference evidence="8 9" key="1">
    <citation type="journal article" date="2016" name="Sci. Rep.">
        <title>The Dendrobium catenatum Lindl. genome sequence provides insights into polysaccharide synthase, floral development and adaptive evolution.</title>
        <authorList>
            <person name="Zhang G.Q."/>
            <person name="Xu Q."/>
            <person name="Bian C."/>
            <person name="Tsai W.C."/>
            <person name="Yeh C.M."/>
            <person name="Liu K.W."/>
            <person name="Yoshida K."/>
            <person name="Zhang L.S."/>
            <person name="Chang S.B."/>
            <person name="Chen F."/>
            <person name="Shi Y."/>
            <person name="Su Y.Y."/>
            <person name="Zhang Y.Q."/>
            <person name="Chen L.J."/>
            <person name="Yin Y."/>
            <person name="Lin M."/>
            <person name="Huang H."/>
            <person name="Deng H."/>
            <person name="Wang Z.W."/>
            <person name="Zhu S.L."/>
            <person name="Zhao X."/>
            <person name="Deng C."/>
            <person name="Niu S.C."/>
            <person name="Huang J."/>
            <person name="Wang M."/>
            <person name="Liu G.H."/>
            <person name="Yang H.J."/>
            <person name="Xiao X.J."/>
            <person name="Hsiao Y.Y."/>
            <person name="Wu W.L."/>
            <person name="Chen Y.Y."/>
            <person name="Mitsuda N."/>
            <person name="Ohme-Takagi M."/>
            <person name="Luo Y.B."/>
            <person name="Van de Peer Y."/>
            <person name="Liu Z.J."/>
        </authorList>
    </citation>
    <scope>NUCLEOTIDE SEQUENCE [LARGE SCALE GENOMIC DNA]</scope>
    <source>
        <tissue evidence="8">The whole plant</tissue>
    </source>
</reference>
<dbReference type="EMBL" id="KZ502679">
    <property type="protein sequence ID" value="PKU74230.1"/>
    <property type="molecule type" value="Genomic_DNA"/>
</dbReference>
<evidence type="ECO:0000313" key="9">
    <source>
        <dbReference type="Proteomes" id="UP000233837"/>
    </source>
</evidence>
<feature type="signal peptide" evidence="6">
    <location>
        <begin position="1"/>
        <end position="29"/>
    </location>
</feature>
<feature type="chain" id="PRO_5014183687" description="mannan endo-1,4-beta-mannosidase" evidence="6">
    <location>
        <begin position="30"/>
        <end position="442"/>
    </location>
</feature>
<evidence type="ECO:0000256" key="2">
    <source>
        <dbReference type="ARBA" id="ARBA00005641"/>
    </source>
</evidence>
<dbReference type="GO" id="GO:0000272">
    <property type="term" value="P:polysaccharide catabolic process"/>
    <property type="evidence" value="ECO:0007669"/>
    <property type="project" value="InterPro"/>
</dbReference>
<accession>A0A2I0WEZ3</accession>
<dbReference type="PANTHER" id="PTHR31451:SF54">
    <property type="entry name" value="MANNAN ENDO-1,4-BETA-MANNOSIDASE 6"/>
    <property type="match status" value="1"/>
</dbReference>
<evidence type="ECO:0000256" key="3">
    <source>
        <dbReference type="ARBA" id="ARBA00012706"/>
    </source>
</evidence>
<keyword evidence="5" id="KW-0326">Glycosidase</keyword>
<dbReference type="InterPro" id="IPR045053">
    <property type="entry name" value="MAN-like"/>
</dbReference>
<dbReference type="InterPro" id="IPR017853">
    <property type="entry name" value="GH"/>
</dbReference>
<evidence type="ECO:0000256" key="4">
    <source>
        <dbReference type="ARBA" id="ARBA00022801"/>
    </source>
</evidence>
<dbReference type="OrthoDB" id="406631at2759"/>
<feature type="domain" description="Glycoside hydrolase family 5" evidence="7">
    <location>
        <begin position="54"/>
        <end position="379"/>
    </location>
</feature>
<proteinExistence type="inferred from homology"/>
<dbReference type="AlphaFoldDB" id="A0A2I0WEZ3"/>
<organism evidence="8 9">
    <name type="scientific">Dendrobium catenatum</name>
    <dbReference type="NCBI Taxonomy" id="906689"/>
    <lineage>
        <taxon>Eukaryota</taxon>
        <taxon>Viridiplantae</taxon>
        <taxon>Streptophyta</taxon>
        <taxon>Embryophyta</taxon>
        <taxon>Tracheophyta</taxon>
        <taxon>Spermatophyta</taxon>
        <taxon>Magnoliopsida</taxon>
        <taxon>Liliopsida</taxon>
        <taxon>Asparagales</taxon>
        <taxon>Orchidaceae</taxon>
        <taxon>Epidendroideae</taxon>
        <taxon>Malaxideae</taxon>
        <taxon>Dendrobiinae</taxon>
        <taxon>Dendrobium</taxon>
    </lineage>
</organism>
<evidence type="ECO:0000256" key="1">
    <source>
        <dbReference type="ARBA" id="ARBA00001678"/>
    </source>
</evidence>
<comment type="catalytic activity">
    <reaction evidence="1">
        <text>Random hydrolysis of (1-&gt;4)-beta-D-mannosidic linkages in mannans, galactomannans and glucomannans.</text>
        <dbReference type="EC" id="3.2.1.78"/>
    </reaction>
</comment>
<protein>
    <recommendedName>
        <fullName evidence="3">mannan endo-1,4-beta-mannosidase</fullName>
        <ecNumber evidence="3">3.2.1.78</ecNumber>
    </recommendedName>
</protein>
<reference evidence="8 9" key="2">
    <citation type="journal article" date="2017" name="Nature">
        <title>The Apostasia genome and the evolution of orchids.</title>
        <authorList>
            <person name="Zhang G.Q."/>
            <person name="Liu K.W."/>
            <person name="Li Z."/>
            <person name="Lohaus R."/>
            <person name="Hsiao Y.Y."/>
            <person name="Niu S.C."/>
            <person name="Wang J.Y."/>
            <person name="Lin Y.C."/>
            <person name="Xu Q."/>
            <person name="Chen L.J."/>
            <person name="Yoshida K."/>
            <person name="Fujiwara S."/>
            <person name="Wang Z.W."/>
            <person name="Zhang Y.Q."/>
            <person name="Mitsuda N."/>
            <person name="Wang M."/>
            <person name="Liu G.H."/>
            <person name="Pecoraro L."/>
            <person name="Huang H.X."/>
            <person name="Xiao X.J."/>
            <person name="Lin M."/>
            <person name="Wu X.Y."/>
            <person name="Wu W.L."/>
            <person name="Chen Y.Y."/>
            <person name="Chang S.B."/>
            <person name="Sakamoto S."/>
            <person name="Ohme-Takagi M."/>
            <person name="Yagi M."/>
            <person name="Zeng S.J."/>
            <person name="Shen C.Y."/>
            <person name="Yeh C.M."/>
            <person name="Luo Y.B."/>
            <person name="Tsai W.C."/>
            <person name="Van de Peer Y."/>
            <person name="Liu Z.J."/>
        </authorList>
    </citation>
    <scope>NUCLEOTIDE SEQUENCE [LARGE SCALE GENOMIC DNA]</scope>
    <source>
        <tissue evidence="8">The whole plant</tissue>
    </source>
</reference>
<gene>
    <name evidence="8" type="primary">MAN6</name>
    <name evidence="8" type="ORF">MA16_Dca021634</name>
</gene>
<dbReference type="PANTHER" id="PTHR31451">
    <property type="match status" value="1"/>
</dbReference>
<dbReference type="GO" id="GO:0016985">
    <property type="term" value="F:mannan endo-1,4-beta-mannosidase activity"/>
    <property type="evidence" value="ECO:0007669"/>
    <property type="project" value="UniProtKB-EC"/>
</dbReference>
<evidence type="ECO:0000313" key="8">
    <source>
        <dbReference type="EMBL" id="PKU74230.1"/>
    </source>
</evidence>
<keyword evidence="9" id="KW-1185">Reference proteome</keyword>
<evidence type="ECO:0000259" key="7">
    <source>
        <dbReference type="Pfam" id="PF26410"/>
    </source>
</evidence>
<dbReference type="Proteomes" id="UP000233837">
    <property type="component" value="Unassembled WGS sequence"/>
</dbReference>
<keyword evidence="6" id="KW-0732">Signal</keyword>
<dbReference type="InterPro" id="IPR001547">
    <property type="entry name" value="Glyco_hydro_5"/>
</dbReference>
<sequence length="442" mass="49886">MFAFSSSPLQMSFLLAAILTSLLTVTVSSIDGIGTTDINYSSIQRDHQRGYELEMVKTKGNQFVVGGKPFYVNGFNTYWLMILAVDPLTRVKVTETFKQASAIGLTVCRTWAFNDGGWRALQKAPFVYDENVFQALDFVISEAKKNNIRLILSLTNSMEGYGGKAQYVKWGKAAGLNLTSDDDFYTNPIVKGYYKAYVKTVLNRVNTFTNITYKEDPTIFAWELINEPRCLSDPSGNKLQSWIEEMAFHVKSIDPKHLLEIGLEGFYGNSTPDRFQFNPDSYSGQVGTDFIRNHQAMGIDFATTHLYPDAWLSNSNPEDHLEFAKSWMQSHIDDAENVLGMPVVFAEFGMSAKDKNFSVSSRNQFIDMVYKTILNSTRRGGGAGGCLLWQIFPEGTDFMDDGYAVVLKTSKSTEKILSLQSKKLKKFNSKCSWRCNWTCRKN</sequence>
<dbReference type="FunFam" id="3.20.20.80:FF:000012">
    <property type="entry name" value="Mannan endo-1,4-beta-mannosidase 6"/>
    <property type="match status" value="1"/>
</dbReference>
<dbReference type="SUPFAM" id="SSF51445">
    <property type="entry name" value="(Trans)glycosidases"/>
    <property type="match status" value="1"/>
</dbReference>
<dbReference type="EC" id="3.2.1.78" evidence="3"/>
<evidence type="ECO:0000256" key="6">
    <source>
        <dbReference type="SAM" id="SignalP"/>
    </source>
</evidence>
<dbReference type="Gene3D" id="3.20.20.80">
    <property type="entry name" value="Glycosidases"/>
    <property type="match status" value="1"/>
</dbReference>
<name>A0A2I0WEZ3_9ASPA</name>
<comment type="similarity">
    <text evidence="2">Belongs to the glycosyl hydrolase 5 (cellulase A) family.</text>
</comment>
<dbReference type="STRING" id="906689.A0A2I0WEZ3"/>
<dbReference type="Pfam" id="PF26410">
    <property type="entry name" value="GH5_mannosidase"/>
    <property type="match status" value="1"/>
</dbReference>
<keyword evidence="4" id="KW-0378">Hydrolase</keyword>
<evidence type="ECO:0000256" key="5">
    <source>
        <dbReference type="ARBA" id="ARBA00023295"/>
    </source>
</evidence>